<evidence type="ECO:0000256" key="1">
    <source>
        <dbReference type="SAM" id="MobiDB-lite"/>
    </source>
</evidence>
<accession>A0A5S9NWB6</accession>
<proteinExistence type="predicted"/>
<name>A0A5S9NWB6_9GAMM</name>
<feature type="compositionally biased region" description="Polar residues" evidence="1">
    <location>
        <begin position="56"/>
        <end position="69"/>
    </location>
</feature>
<feature type="region of interest" description="Disordered" evidence="1">
    <location>
        <begin position="48"/>
        <end position="69"/>
    </location>
</feature>
<gene>
    <name evidence="2" type="ORF">DPBNPPHM_03259</name>
</gene>
<dbReference type="Proteomes" id="UP000434580">
    <property type="component" value="Unassembled WGS sequence"/>
</dbReference>
<dbReference type="EMBL" id="CACSII010000003">
    <property type="protein sequence ID" value="CAA0095007.1"/>
    <property type="molecule type" value="Genomic_DNA"/>
</dbReference>
<dbReference type="AlphaFoldDB" id="A0A5S9NWB6"/>
<organism evidence="2 3">
    <name type="scientific">BD1-7 clade bacterium</name>
    <dbReference type="NCBI Taxonomy" id="2029982"/>
    <lineage>
        <taxon>Bacteria</taxon>
        <taxon>Pseudomonadati</taxon>
        <taxon>Pseudomonadota</taxon>
        <taxon>Gammaproteobacteria</taxon>
        <taxon>Cellvibrionales</taxon>
        <taxon>Spongiibacteraceae</taxon>
        <taxon>BD1-7 clade</taxon>
    </lineage>
</organism>
<sequence>MLVASDVAFALITSENSAVIVSPGEADDSIIAIDNCGPPTISRLPVAAGEGPRNGTPLTVASTNPIGNSNIPGVAPSGIENVTSKLQFAPAAKDAPETSNCSAPSLPVEVVNTDPSPQLLAAGNTSTFMPGTYSPTS</sequence>
<evidence type="ECO:0000313" key="3">
    <source>
        <dbReference type="Proteomes" id="UP000434580"/>
    </source>
</evidence>
<protein>
    <submittedName>
        <fullName evidence="2">Uncharacterized protein</fullName>
    </submittedName>
</protein>
<reference evidence="2 3" key="1">
    <citation type="submission" date="2019-11" db="EMBL/GenBank/DDBJ databases">
        <authorList>
            <person name="Holert J."/>
        </authorList>
    </citation>
    <scope>NUCLEOTIDE SEQUENCE [LARGE SCALE GENOMIC DNA]</scope>
    <source>
        <strain evidence="2">BC5_2</strain>
    </source>
</reference>
<evidence type="ECO:0000313" key="2">
    <source>
        <dbReference type="EMBL" id="CAA0095007.1"/>
    </source>
</evidence>